<accession>A0AAV7HSX3</accession>
<proteinExistence type="predicted"/>
<dbReference type="AlphaFoldDB" id="A0AAV7HSX3"/>
<evidence type="ECO:0000256" key="1">
    <source>
        <dbReference type="SAM" id="Phobius"/>
    </source>
</evidence>
<dbReference type="Proteomes" id="UP000775213">
    <property type="component" value="Unassembled WGS sequence"/>
</dbReference>
<keyword evidence="1" id="KW-0812">Transmembrane</keyword>
<name>A0AAV7HSX3_DENCH</name>
<sequence>MEVFPHLCVHCKCIGHLRDACPRLSSSNSNFINITNGNDTASKGNLTNVAIPSPALALHGNVSAVNDAIVGLSVRLWLFWGVLLRRMWSLFCLLMINLFLLVWKLGSLITLNWFLSWGTIRRL</sequence>
<dbReference type="EMBL" id="JAGFBR010000001">
    <property type="protein sequence ID" value="KAH0470953.1"/>
    <property type="molecule type" value="Genomic_DNA"/>
</dbReference>
<keyword evidence="3" id="KW-1185">Reference proteome</keyword>
<evidence type="ECO:0000313" key="3">
    <source>
        <dbReference type="Proteomes" id="UP000775213"/>
    </source>
</evidence>
<comment type="caution">
    <text evidence="2">The sequence shown here is derived from an EMBL/GenBank/DDBJ whole genome shotgun (WGS) entry which is preliminary data.</text>
</comment>
<gene>
    <name evidence="2" type="ORF">IEQ34_000676</name>
</gene>
<evidence type="ECO:0000313" key="2">
    <source>
        <dbReference type="EMBL" id="KAH0470953.1"/>
    </source>
</evidence>
<feature type="transmembrane region" description="Helical" evidence="1">
    <location>
        <begin position="87"/>
        <end position="115"/>
    </location>
</feature>
<protein>
    <submittedName>
        <fullName evidence="2">Uncharacterized protein</fullName>
    </submittedName>
</protein>
<keyword evidence="1" id="KW-0472">Membrane</keyword>
<organism evidence="2 3">
    <name type="scientific">Dendrobium chrysotoxum</name>
    <name type="common">Orchid</name>
    <dbReference type="NCBI Taxonomy" id="161865"/>
    <lineage>
        <taxon>Eukaryota</taxon>
        <taxon>Viridiplantae</taxon>
        <taxon>Streptophyta</taxon>
        <taxon>Embryophyta</taxon>
        <taxon>Tracheophyta</taxon>
        <taxon>Spermatophyta</taxon>
        <taxon>Magnoliopsida</taxon>
        <taxon>Liliopsida</taxon>
        <taxon>Asparagales</taxon>
        <taxon>Orchidaceae</taxon>
        <taxon>Epidendroideae</taxon>
        <taxon>Malaxideae</taxon>
        <taxon>Dendrobiinae</taxon>
        <taxon>Dendrobium</taxon>
    </lineage>
</organism>
<reference evidence="2 3" key="1">
    <citation type="journal article" date="2021" name="Hortic Res">
        <title>Chromosome-scale assembly of the Dendrobium chrysotoxum genome enhances the understanding of orchid evolution.</title>
        <authorList>
            <person name="Zhang Y."/>
            <person name="Zhang G.Q."/>
            <person name="Zhang D."/>
            <person name="Liu X.D."/>
            <person name="Xu X.Y."/>
            <person name="Sun W.H."/>
            <person name="Yu X."/>
            <person name="Zhu X."/>
            <person name="Wang Z.W."/>
            <person name="Zhao X."/>
            <person name="Zhong W.Y."/>
            <person name="Chen H."/>
            <person name="Yin W.L."/>
            <person name="Huang T."/>
            <person name="Niu S.C."/>
            <person name="Liu Z.J."/>
        </authorList>
    </citation>
    <scope>NUCLEOTIDE SEQUENCE [LARGE SCALE GENOMIC DNA]</scope>
    <source>
        <strain evidence="2">Lindl</strain>
    </source>
</reference>
<keyword evidence="1" id="KW-1133">Transmembrane helix</keyword>